<comment type="similarity">
    <text evidence="9">Belongs to the DHPS family.</text>
</comment>
<dbReference type="GO" id="GO:0004156">
    <property type="term" value="F:dihydropteroate synthase activity"/>
    <property type="evidence" value="ECO:0007669"/>
    <property type="project" value="UniProtKB-EC"/>
</dbReference>
<dbReference type="Gene3D" id="3.20.20.20">
    <property type="entry name" value="Dihydropteroate synthase-like"/>
    <property type="match status" value="1"/>
</dbReference>
<dbReference type="PROSITE" id="PS50972">
    <property type="entry name" value="PTERIN_BINDING"/>
    <property type="match status" value="1"/>
</dbReference>
<keyword evidence="5 9" id="KW-0808">Transferase</keyword>
<reference evidence="11 12" key="1">
    <citation type="journal article" date="2021" name="Sci. Rep.">
        <title>The distribution of antibiotic resistance genes in chicken gut microbiota commensals.</title>
        <authorList>
            <person name="Juricova H."/>
            <person name="Matiasovicova J."/>
            <person name="Kubasova T."/>
            <person name="Cejkova D."/>
            <person name="Rychlik I."/>
        </authorList>
    </citation>
    <scope>NUCLEOTIDE SEQUENCE [LARGE SCALE GENOMIC DNA]</scope>
    <source>
        <strain evidence="11 12">An829</strain>
    </source>
</reference>
<dbReference type="RefSeq" id="WP_205102544.1">
    <property type="nucleotide sequence ID" value="NZ_JACJJC010000008.1"/>
</dbReference>
<accession>A0ABS2DS31</accession>
<feature type="domain" description="Pterin-binding" evidence="10">
    <location>
        <begin position="20"/>
        <end position="269"/>
    </location>
</feature>
<comment type="cofactor">
    <cofactor evidence="2 9">
        <name>Mg(2+)</name>
        <dbReference type="ChEBI" id="CHEBI:18420"/>
    </cofactor>
</comment>
<evidence type="ECO:0000256" key="7">
    <source>
        <dbReference type="ARBA" id="ARBA00022842"/>
    </source>
</evidence>
<dbReference type="InterPro" id="IPR000489">
    <property type="entry name" value="Pterin-binding_dom"/>
</dbReference>
<dbReference type="InterPro" id="IPR045031">
    <property type="entry name" value="DHP_synth-like"/>
</dbReference>
<evidence type="ECO:0000313" key="12">
    <source>
        <dbReference type="Proteomes" id="UP000715095"/>
    </source>
</evidence>
<evidence type="ECO:0000259" key="10">
    <source>
        <dbReference type="PROSITE" id="PS50972"/>
    </source>
</evidence>
<evidence type="ECO:0000256" key="9">
    <source>
        <dbReference type="RuleBase" id="RU361205"/>
    </source>
</evidence>
<dbReference type="InterPro" id="IPR006390">
    <property type="entry name" value="DHP_synth_dom"/>
</dbReference>
<protein>
    <recommendedName>
        <fullName evidence="4 9">Dihydropteroate synthase</fullName>
        <shortName evidence="9">DHPS</shortName>
        <ecNumber evidence="4 9">2.5.1.15</ecNumber>
    </recommendedName>
    <alternativeName>
        <fullName evidence="9">Dihydropteroate pyrophosphorylase</fullName>
    </alternativeName>
</protein>
<dbReference type="InterPro" id="IPR011005">
    <property type="entry name" value="Dihydropteroate_synth-like_sf"/>
</dbReference>
<evidence type="ECO:0000256" key="2">
    <source>
        <dbReference type="ARBA" id="ARBA00001946"/>
    </source>
</evidence>
<keyword evidence="12" id="KW-1185">Reference proteome</keyword>
<dbReference type="Proteomes" id="UP000715095">
    <property type="component" value="Unassembled WGS sequence"/>
</dbReference>
<dbReference type="CDD" id="cd00739">
    <property type="entry name" value="DHPS"/>
    <property type="match status" value="1"/>
</dbReference>
<comment type="catalytic activity">
    <reaction evidence="1">
        <text>(7,8-dihydropterin-6-yl)methyl diphosphate + 4-aminobenzoate = 7,8-dihydropteroate + diphosphate</text>
        <dbReference type="Rhea" id="RHEA:19949"/>
        <dbReference type="ChEBI" id="CHEBI:17836"/>
        <dbReference type="ChEBI" id="CHEBI:17839"/>
        <dbReference type="ChEBI" id="CHEBI:33019"/>
        <dbReference type="ChEBI" id="CHEBI:72950"/>
        <dbReference type="EC" id="2.5.1.15"/>
    </reaction>
</comment>
<dbReference type="PANTHER" id="PTHR20941:SF1">
    <property type="entry name" value="FOLIC ACID SYNTHESIS PROTEIN FOL1"/>
    <property type="match status" value="1"/>
</dbReference>
<dbReference type="NCBIfam" id="TIGR01496">
    <property type="entry name" value="DHPS"/>
    <property type="match status" value="1"/>
</dbReference>
<sequence length="284" mass="30675">MNTFDTWQCGSVRYELESRVLVMGILNVTPDSFSDGGEHNSLEAAVAWAQAMHDAGADIIDVGGESTRPGFDENAVTLDEERRRVLPVVDALVKRGMIVSVDTSKPEIMREAAAAGAAVLNDIRGFELPGALEAAATTDCGLVVMHRTRIVGATDPLGEVVRYLEARTNALLSAGVARERIVWDPGCGFGKTADQTWLLLAQTAALRERARRPVMTAVSRKGSIGKLLARETKPEERDAASTAAALFAARHGARILRVHDVGSMADALRVWQALESEEREDERA</sequence>
<comment type="pathway">
    <text evidence="3 9">Cofactor biosynthesis; tetrahydrofolate biosynthesis; 7,8-dihydrofolate from 2-amino-4-hydroxy-6-hydroxymethyl-7,8-dihydropteridine diphosphate and 4-aminobenzoate: step 1/2.</text>
</comment>
<evidence type="ECO:0000256" key="8">
    <source>
        <dbReference type="ARBA" id="ARBA00022909"/>
    </source>
</evidence>
<dbReference type="SUPFAM" id="SSF51717">
    <property type="entry name" value="Dihydropteroate synthetase-like"/>
    <property type="match status" value="1"/>
</dbReference>
<proteinExistence type="inferred from homology"/>
<evidence type="ECO:0000313" key="11">
    <source>
        <dbReference type="EMBL" id="MBM6704068.1"/>
    </source>
</evidence>
<comment type="function">
    <text evidence="9">Catalyzes the condensation of para-aminobenzoate (pABA) with 6-hydroxymethyl-7,8-dihydropterin diphosphate (DHPt-PP) to form 7,8-dihydropteroate (H2Pte), the immediate precursor of folate derivatives.</text>
</comment>
<gene>
    <name evidence="11" type="primary">folP</name>
    <name evidence="11" type="ORF">H6A60_06155</name>
</gene>
<keyword evidence="6 9" id="KW-0479">Metal-binding</keyword>
<evidence type="ECO:0000256" key="3">
    <source>
        <dbReference type="ARBA" id="ARBA00004763"/>
    </source>
</evidence>
<dbReference type="EMBL" id="JACJJC010000008">
    <property type="protein sequence ID" value="MBM6704068.1"/>
    <property type="molecule type" value="Genomic_DNA"/>
</dbReference>
<dbReference type="PANTHER" id="PTHR20941">
    <property type="entry name" value="FOLATE SYNTHESIS PROTEINS"/>
    <property type="match status" value="1"/>
</dbReference>
<dbReference type="EC" id="2.5.1.15" evidence="4 9"/>
<name>A0ABS2DS31_9BURK</name>
<evidence type="ECO:0000256" key="4">
    <source>
        <dbReference type="ARBA" id="ARBA00012458"/>
    </source>
</evidence>
<dbReference type="PROSITE" id="PS00793">
    <property type="entry name" value="DHPS_2"/>
    <property type="match status" value="1"/>
</dbReference>
<keyword evidence="8 9" id="KW-0289">Folate biosynthesis</keyword>
<dbReference type="PROSITE" id="PS00792">
    <property type="entry name" value="DHPS_1"/>
    <property type="match status" value="1"/>
</dbReference>
<evidence type="ECO:0000256" key="1">
    <source>
        <dbReference type="ARBA" id="ARBA00000012"/>
    </source>
</evidence>
<organism evidence="11 12">
    <name type="scientific">Sutterella massiliensis</name>
    <dbReference type="NCBI Taxonomy" id="1816689"/>
    <lineage>
        <taxon>Bacteria</taxon>
        <taxon>Pseudomonadati</taxon>
        <taxon>Pseudomonadota</taxon>
        <taxon>Betaproteobacteria</taxon>
        <taxon>Burkholderiales</taxon>
        <taxon>Sutterellaceae</taxon>
        <taxon>Sutterella</taxon>
    </lineage>
</organism>
<comment type="caution">
    <text evidence="11">The sequence shown here is derived from an EMBL/GenBank/DDBJ whole genome shotgun (WGS) entry which is preliminary data.</text>
</comment>
<evidence type="ECO:0000256" key="5">
    <source>
        <dbReference type="ARBA" id="ARBA00022679"/>
    </source>
</evidence>
<evidence type="ECO:0000256" key="6">
    <source>
        <dbReference type="ARBA" id="ARBA00022723"/>
    </source>
</evidence>
<dbReference type="Pfam" id="PF00809">
    <property type="entry name" value="Pterin_bind"/>
    <property type="match status" value="1"/>
</dbReference>
<keyword evidence="7 9" id="KW-0460">Magnesium</keyword>